<dbReference type="EMBL" id="KZ623350">
    <property type="protein sequence ID" value="RQO93257.1"/>
    <property type="molecule type" value="Genomic_DNA"/>
</dbReference>
<dbReference type="AlphaFoldDB" id="A0A3N7F9C5"/>
<evidence type="ECO:0000313" key="1">
    <source>
        <dbReference type="EMBL" id="RQO93257.1"/>
    </source>
</evidence>
<proteinExistence type="predicted"/>
<reference evidence="1" key="1">
    <citation type="journal article" date="2006" name="Science">
        <title>The genome of black cottonwood, Populus trichocarpa (Torr. &amp; Gray).</title>
        <authorList>
            <person name="Tuskan G.A."/>
            <person name="Difazio S."/>
            <person name="Jansson S."/>
            <person name="Bohlmann J."/>
            <person name="Grigoriev I."/>
            <person name="Hellsten U."/>
            <person name="Putnam N."/>
            <person name="Ralph S."/>
            <person name="Rombauts S."/>
            <person name="Salamov A."/>
            <person name="Schein J."/>
            <person name="Sterck L."/>
            <person name="Aerts A."/>
            <person name="Bhalerao R.R."/>
            <person name="Bhalerao R.P."/>
            <person name="Blaudez D."/>
            <person name="Boerjan W."/>
            <person name="Brun A."/>
            <person name="Brunner A."/>
            <person name="Busov V."/>
            <person name="Campbell M."/>
            <person name="Carlson J."/>
            <person name="Chalot M."/>
            <person name="Chapman J."/>
            <person name="Chen G.L."/>
            <person name="Cooper D."/>
            <person name="Coutinho P.M."/>
            <person name="Couturier J."/>
            <person name="Covert S."/>
            <person name="Cronk Q."/>
            <person name="Cunningham R."/>
            <person name="Davis J."/>
            <person name="Degroeve S."/>
            <person name="Dejardin A."/>
            <person name="Depamphilis C."/>
            <person name="Detter J."/>
            <person name="Dirks B."/>
            <person name="Dubchak I."/>
            <person name="Duplessis S."/>
            <person name="Ehlting J."/>
            <person name="Ellis B."/>
            <person name="Gendler K."/>
            <person name="Goodstein D."/>
            <person name="Gribskov M."/>
            <person name="Grimwood J."/>
            <person name="Groover A."/>
            <person name="Gunter L."/>
            <person name="Hamberger B."/>
            <person name="Heinze B."/>
            <person name="Helariutta Y."/>
            <person name="Henrissat B."/>
            <person name="Holligan D."/>
            <person name="Holt R."/>
            <person name="Huang W."/>
            <person name="Islam-Faridi N."/>
            <person name="Jones S."/>
            <person name="Jones-Rhoades M."/>
            <person name="Jorgensen R."/>
            <person name="Joshi C."/>
            <person name="Kangasjarvi J."/>
            <person name="Karlsson J."/>
            <person name="Kelleher C."/>
            <person name="Kirkpatrick R."/>
            <person name="Kirst M."/>
            <person name="Kohler A."/>
            <person name="Kalluri U."/>
            <person name="Larimer F."/>
            <person name="Leebens-Mack J."/>
            <person name="Leple J.C."/>
            <person name="Locascio P."/>
            <person name="Lou Y."/>
            <person name="Lucas S."/>
            <person name="Martin F."/>
            <person name="Montanini B."/>
            <person name="Napoli C."/>
            <person name="Nelson D.R."/>
            <person name="Nelson C."/>
            <person name="Nieminen K."/>
            <person name="Nilsson O."/>
            <person name="Pereda V."/>
            <person name="Peter G."/>
            <person name="Philippe R."/>
            <person name="Pilate G."/>
            <person name="Poliakov A."/>
            <person name="Razumovskaya J."/>
            <person name="Richardson P."/>
            <person name="Rinaldi C."/>
            <person name="Ritland K."/>
            <person name="Rouze P."/>
            <person name="Ryaboy D."/>
            <person name="Schmutz J."/>
            <person name="Schrader J."/>
            <person name="Segerman B."/>
            <person name="Shin H."/>
            <person name="Siddiqui A."/>
            <person name="Sterky F."/>
            <person name="Terry A."/>
            <person name="Tsai C.J."/>
            <person name="Uberbacher E."/>
            <person name="Unneberg P."/>
            <person name="Vahala J."/>
            <person name="Wall K."/>
            <person name="Wessler S."/>
            <person name="Yang G."/>
            <person name="Yin T."/>
            <person name="Douglas C."/>
            <person name="Marra M."/>
            <person name="Sandberg G."/>
            <person name="Van de Peer Y."/>
            <person name="Rokhsar D."/>
        </authorList>
    </citation>
    <scope>NUCLEOTIDE SEQUENCE [LARGE SCALE GENOMIC DNA]</scope>
    <source>
        <strain evidence="1">Nisqually-1</strain>
    </source>
</reference>
<dbReference type="InParanoid" id="A0A3N7F9C5"/>
<sequence length="55" mass="6153">MHQFLRRKEMSIPGERKPMVVLTSPAVCELCSAARFLLALLFLSLRAAFLCVSIS</sequence>
<protein>
    <submittedName>
        <fullName evidence="1">Uncharacterized protein</fullName>
    </submittedName>
</protein>
<gene>
    <name evidence="1" type="ORF">POPTR_T029950</name>
</gene>
<reference evidence="1" key="2">
    <citation type="submission" date="2017-07" db="EMBL/GenBank/DDBJ databases">
        <title>WGS assembly of Populus trichocarpa.</title>
        <authorList>
            <person name="Tuskan G."/>
            <person name="Difazio S."/>
            <person name="Jansson S."/>
            <person name="Bohlmann J."/>
            <person name="Grigoriev I."/>
            <person name="Hellsten U."/>
            <person name="Putnam N."/>
            <person name="Ralph S."/>
            <person name="Rombauts S."/>
            <person name="Salamov A."/>
            <person name="Schein J."/>
            <person name="Sterck L."/>
            <person name="Aerts A."/>
            <person name="Bhalerao R."/>
            <person name="Bhalerao R."/>
            <person name="Blaudez D."/>
            <person name="Boerjan W."/>
            <person name="Brun A."/>
            <person name="Brunner A."/>
            <person name="Busov V."/>
            <person name="Campbell M."/>
            <person name="Carlson J."/>
            <person name="Chalot M."/>
            <person name="Chapman J."/>
            <person name="Chen G."/>
            <person name="Cooper D."/>
            <person name="Coutinho P."/>
            <person name="Couturier J."/>
            <person name="Covert S."/>
            <person name="Cronk Q."/>
            <person name="Cunningham R."/>
            <person name="Davis J."/>
            <person name="Degroeve S."/>
            <person name="Dejardin A."/>
            <person name="Depamphilis C."/>
            <person name="Detter J."/>
            <person name="Dirks B."/>
            <person name="Dubchak I."/>
            <person name="Duplessis S."/>
            <person name="Ehlting J."/>
            <person name="Ellis B."/>
            <person name="Gendler K."/>
            <person name="Goodstein D."/>
            <person name="Gribskov M."/>
            <person name="Grimwood J."/>
            <person name="Groover A."/>
            <person name="Gunter L."/>
            <person name="Hamberger B."/>
            <person name="Heinze B."/>
            <person name="Helariutta Y."/>
            <person name="Henrissat B."/>
            <person name="Holligan D."/>
            <person name="Holt R."/>
            <person name="Huang W."/>
            <person name="Islam-Faridi N."/>
            <person name="Jones S."/>
            <person name="Jones-Rhoades M."/>
            <person name="Jorgensen R."/>
            <person name="Joshi C."/>
            <person name="Kangasjarvi J."/>
            <person name="Karlsson J."/>
            <person name="Kelleher C."/>
            <person name="Kirkpatrick R."/>
            <person name="Kirst M."/>
            <person name="Kohler A."/>
            <person name="Kalluri U."/>
            <person name="Larimer F."/>
            <person name="Leebens-Mack J."/>
            <person name="Leple J."/>
            <person name="Locascio P."/>
            <person name="Lou Y."/>
            <person name="Lucas S."/>
            <person name="Martin F."/>
            <person name="Montanini B."/>
            <person name="Napoli C."/>
            <person name="Nelson D."/>
            <person name="Nelson C."/>
            <person name="Nieminen K."/>
            <person name="Nilsson O."/>
            <person name="Pereda V."/>
            <person name="Peter G."/>
            <person name="Philippe R."/>
            <person name="Pilate G."/>
            <person name="Poliakov A."/>
            <person name="Razumovskaya J."/>
            <person name="Richardson P."/>
            <person name="Rinaldi C."/>
            <person name="Ritland K."/>
            <person name="Rouze P."/>
            <person name="Ryaboy D."/>
            <person name="Schmutz J."/>
            <person name="Schrader J."/>
            <person name="Segerman B."/>
            <person name="Shin H."/>
            <person name="Siddiqui A."/>
            <person name="Sterky F."/>
            <person name="Terry A."/>
            <person name="Tsai C."/>
            <person name="Uberbacher E."/>
            <person name="Unneberg P."/>
            <person name="Vahala J."/>
            <person name="Wall K."/>
            <person name="Wessler S."/>
            <person name="Yang G."/>
            <person name="Yin T."/>
            <person name="Douglas C."/>
            <person name="Marra M."/>
            <person name="Sandberg G."/>
            <person name="Van De Peer Y."/>
            <person name="Rokhsar D."/>
        </authorList>
    </citation>
    <scope>NUCLEOTIDE SEQUENCE</scope>
    <source>
        <strain evidence="1">Nisqually-1</strain>
    </source>
</reference>
<accession>A0A3N7F9C5</accession>
<name>A0A3N7F9C5_POPTR</name>
<organism evidence="1">
    <name type="scientific">Populus trichocarpa</name>
    <name type="common">Western balsam poplar</name>
    <name type="synonym">Populus balsamifera subsp. trichocarpa</name>
    <dbReference type="NCBI Taxonomy" id="3694"/>
    <lineage>
        <taxon>Eukaryota</taxon>
        <taxon>Viridiplantae</taxon>
        <taxon>Streptophyta</taxon>
        <taxon>Embryophyta</taxon>
        <taxon>Tracheophyta</taxon>
        <taxon>Spermatophyta</taxon>
        <taxon>Magnoliopsida</taxon>
        <taxon>eudicotyledons</taxon>
        <taxon>Gunneridae</taxon>
        <taxon>Pentapetalae</taxon>
        <taxon>rosids</taxon>
        <taxon>fabids</taxon>
        <taxon>Malpighiales</taxon>
        <taxon>Salicaceae</taxon>
        <taxon>Saliceae</taxon>
        <taxon>Populus</taxon>
    </lineage>
</organism>